<dbReference type="PANTHER" id="PTHR36452:SF1">
    <property type="entry name" value="DUF2461 DOMAIN-CONTAINING PROTEIN"/>
    <property type="match status" value="1"/>
</dbReference>
<protein>
    <submittedName>
        <fullName evidence="1">DUF2461 domain-containing protein</fullName>
    </submittedName>
</protein>
<evidence type="ECO:0000313" key="1">
    <source>
        <dbReference type="EMBL" id="MCY1145046.1"/>
    </source>
</evidence>
<dbReference type="NCBIfam" id="TIGR02453">
    <property type="entry name" value="TIGR02453 family protein"/>
    <property type="match status" value="1"/>
</dbReference>
<dbReference type="RefSeq" id="WP_267569635.1">
    <property type="nucleotide sequence ID" value="NZ_JAPNTZ010000023.1"/>
</dbReference>
<gene>
    <name evidence="1" type="ORF">OWR29_44205</name>
</gene>
<accession>A0ABT4BET0</accession>
<comment type="caution">
    <text evidence="1">The sequence shown here is derived from an EMBL/GenBank/DDBJ whole genome shotgun (WGS) entry which is preliminary data.</text>
</comment>
<dbReference type="Pfam" id="PF09365">
    <property type="entry name" value="DUF2461"/>
    <property type="match status" value="1"/>
</dbReference>
<reference evidence="1" key="1">
    <citation type="submission" date="2022-11" db="EMBL/GenBank/DDBJ databases">
        <authorList>
            <person name="Somphong A."/>
            <person name="Phongsopitanun W."/>
        </authorList>
    </citation>
    <scope>NUCLEOTIDE SEQUENCE</scope>
    <source>
        <strain evidence="1">Pm04-4</strain>
    </source>
</reference>
<dbReference type="PIRSF" id="PIRSF028451">
    <property type="entry name" value="UCP028451"/>
    <property type="match status" value="1"/>
</dbReference>
<proteinExistence type="predicted"/>
<dbReference type="InterPro" id="IPR015996">
    <property type="entry name" value="UCP028451"/>
</dbReference>
<dbReference type="Proteomes" id="UP001151002">
    <property type="component" value="Unassembled WGS sequence"/>
</dbReference>
<dbReference type="EMBL" id="JAPNTZ010000023">
    <property type="protein sequence ID" value="MCY1145046.1"/>
    <property type="molecule type" value="Genomic_DNA"/>
</dbReference>
<keyword evidence="2" id="KW-1185">Reference proteome</keyword>
<dbReference type="InterPro" id="IPR012808">
    <property type="entry name" value="CHP02453"/>
</dbReference>
<organism evidence="1 2">
    <name type="scientific">Paractinoplanes pyxinae</name>
    <dbReference type="NCBI Taxonomy" id="2997416"/>
    <lineage>
        <taxon>Bacteria</taxon>
        <taxon>Bacillati</taxon>
        <taxon>Actinomycetota</taxon>
        <taxon>Actinomycetes</taxon>
        <taxon>Micromonosporales</taxon>
        <taxon>Micromonosporaceae</taxon>
        <taxon>Paractinoplanes</taxon>
    </lineage>
</organism>
<sequence>MTFRGWASEALEFYDGLEADNSKTYWTAHLAFYEEKVREPMRELLAELEPEFGPGKIFRPYRDVRFSKDKTPYKTHLGAWLEMGGYIQLSGNGLAAGCGMYQLEKDQLARYRQAVADDKTGGELAGILETVEGVHGHGSLKTAPRGYDKDHPRADLLRHKGLTTWREWEPAPWLGTAAAKKRIVDFLRASRPLKDWLDTHVR</sequence>
<evidence type="ECO:0000313" key="2">
    <source>
        <dbReference type="Proteomes" id="UP001151002"/>
    </source>
</evidence>
<name>A0ABT4BET0_9ACTN</name>
<dbReference type="PANTHER" id="PTHR36452">
    <property type="entry name" value="CHROMOSOME 12, WHOLE GENOME SHOTGUN SEQUENCE"/>
    <property type="match status" value="1"/>
</dbReference>